<evidence type="ECO:0000313" key="2">
    <source>
        <dbReference type="Proteomes" id="UP000266861"/>
    </source>
</evidence>
<name>A0A397GG68_9GLOM</name>
<organism evidence="1 2">
    <name type="scientific">Diversispora epigaea</name>
    <dbReference type="NCBI Taxonomy" id="1348612"/>
    <lineage>
        <taxon>Eukaryota</taxon>
        <taxon>Fungi</taxon>
        <taxon>Fungi incertae sedis</taxon>
        <taxon>Mucoromycota</taxon>
        <taxon>Glomeromycotina</taxon>
        <taxon>Glomeromycetes</taxon>
        <taxon>Diversisporales</taxon>
        <taxon>Diversisporaceae</taxon>
        <taxon>Diversispora</taxon>
    </lineage>
</organism>
<proteinExistence type="predicted"/>
<evidence type="ECO:0000313" key="1">
    <source>
        <dbReference type="EMBL" id="RHZ47100.1"/>
    </source>
</evidence>
<dbReference type="Proteomes" id="UP000266861">
    <property type="component" value="Unassembled WGS sequence"/>
</dbReference>
<sequence length="135" mass="15302">MDLPEGISLFFEQTPLKTDFITSDKELIQTEFKSHVHSLMNHQAVTKSAQKKAIRLLGEADISKLILIHCDYENVAIVNEYNFSKICSYCFLKLFFIELTELLMERNKLDTNAAANIALSGESVILATDNAKHSY</sequence>
<dbReference type="OrthoDB" id="2321882at2759"/>
<protein>
    <submittedName>
        <fullName evidence="1">Uncharacterized protein</fullName>
    </submittedName>
</protein>
<dbReference type="EMBL" id="PQFF01000496">
    <property type="protein sequence ID" value="RHZ47100.1"/>
    <property type="molecule type" value="Genomic_DNA"/>
</dbReference>
<reference evidence="1 2" key="1">
    <citation type="submission" date="2018-08" db="EMBL/GenBank/DDBJ databases">
        <title>Genome and evolution of the arbuscular mycorrhizal fungus Diversispora epigaea (formerly Glomus versiforme) and its bacterial endosymbionts.</title>
        <authorList>
            <person name="Sun X."/>
            <person name="Fei Z."/>
            <person name="Harrison M."/>
        </authorList>
    </citation>
    <scope>NUCLEOTIDE SEQUENCE [LARGE SCALE GENOMIC DNA]</scope>
    <source>
        <strain evidence="1 2">IT104</strain>
    </source>
</reference>
<comment type="caution">
    <text evidence="1">The sequence shown here is derived from an EMBL/GenBank/DDBJ whole genome shotgun (WGS) entry which is preliminary data.</text>
</comment>
<gene>
    <name evidence="1" type="ORF">Glove_593g21</name>
</gene>
<dbReference type="AlphaFoldDB" id="A0A397GG68"/>
<accession>A0A397GG68</accession>
<keyword evidence="2" id="KW-1185">Reference proteome</keyword>